<dbReference type="CDD" id="cd04301">
    <property type="entry name" value="NAT_SF"/>
    <property type="match status" value="1"/>
</dbReference>
<protein>
    <submittedName>
        <fullName evidence="2">GNAT family acetyltransferase</fullName>
    </submittedName>
</protein>
<dbReference type="SUPFAM" id="SSF55729">
    <property type="entry name" value="Acyl-CoA N-acyltransferases (Nat)"/>
    <property type="match status" value="1"/>
</dbReference>
<dbReference type="GO" id="GO:0016747">
    <property type="term" value="F:acyltransferase activity, transferring groups other than amino-acyl groups"/>
    <property type="evidence" value="ECO:0007669"/>
    <property type="project" value="InterPro"/>
</dbReference>
<dbReference type="RefSeq" id="WP_058859287.1">
    <property type="nucleotide sequence ID" value="NZ_BJZR01000098.1"/>
</dbReference>
<dbReference type="InterPro" id="IPR000182">
    <property type="entry name" value="GNAT_dom"/>
</dbReference>
<dbReference type="KEGG" id="kfv:AS188_13555"/>
<dbReference type="STRING" id="446860.AS188_13555"/>
<evidence type="ECO:0000313" key="2">
    <source>
        <dbReference type="EMBL" id="ALU40601.1"/>
    </source>
</evidence>
<evidence type="ECO:0000313" key="4">
    <source>
        <dbReference type="Proteomes" id="UP000057181"/>
    </source>
</evidence>
<feature type="domain" description="N-acetyltransferase" evidence="1">
    <location>
        <begin position="9"/>
        <end position="166"/>
    </location>
</feature>
<dbReference type="Proteomes" id="UP000321155">
    <property type="component" value="Unassembled WGS sequence"/>
</dbReference>
<dbReference type="Gene3D" id="3.40.630.30">
    <property type="match status" value="1"/>
</dbReference>
<dbReference type="Proteomes" id="UP000057181">
    <property type="component" value="Chromosome"/>
</dbReference>
<evidence type="ECO:0000313" key="5">
    <source>
        <dbReference type="Proteomes" id="UP000321155"/>
    </source>
</evidence>
<dbReference type="PROSITE" id="PS51186">
    <property type="entry name" value="GNAT"/>
    <property type="match status" value="1"/>
</dbReference>
<dbReference type="EMBL" id="CP013254">
    <property type="protein sequence ID" value="ALU40601.1"/>
    <property type="molecule type" value="Genomic_DNA"/>
</dbReference>
<dbReference type="AlphaFoldDB" id="A0A0U3HHE3"/>
<reference evidence="2 4" key="1">
    <citation type="submission" date="2015-11" db="EMBL/GenBank/DDBJ databases">
        <title>Complete Genome Sequence of Kocuria flava strain HO-9041.</title>
        <authorList>
            <person name="Zhou M."/>
            <person name="Dai J."/>
        </authorList>
    </citation>
    <scope>NUCLEOTIDE SEQUENCE [LARGE SCALE GENOMIC DNA]</scope>
    <source>
        <strain evidence="2 4">HO-9041</strain>
    </source>
</reference>
<accession>A0A0U3HHE3</accession>
<name>A0A0U3HHE3_9MICC</name>
<organism evidence="2 4">
    <name type="scientific">Kocuria flava</name>
    <dbReference type="NCBI Taxonomy" id="446860"/>
    <lineage>
        <taxon>Bacteria</taxon>
        <taxon>Bacillati</taxon>
        <taxon>Actinomycetota</taxon>
        <taxon>Actinomycetes</taxon>
        <taxon>Micrococcales</taxon>
        <taxon>Micrococcaceae</taxon>
        <taxon>Kocuria</taxon>
    </lineage>
</organism>
<dbReference type="OrthoDB" id="4142102at2"/>
<evidence type="ECO:0000313" key="3">
    <source>
        <dbReference type="EMBL" id="GEO93259.1"/>
    </source>
</evidence>
<evidence type="ECO:0000259" key="1">
    <source>
        <dbReference type="PROSITE" id="PS51186"/>
    </source>
</evidence>
<dbReference type="InterPro" id="IPR016181">
    <property type="entry name" value="Acyl_CoA_acyltransferase"/>
</dbReference>
<reference evidence="3 5" key="2">
    <citation type="submission" date="2019-07" db="EMBL/GenBank/DDBJ databases">
        <title>Whole genome shotgun sequence of Kocuria flava NBRC 107626.</title>
        <authorList>
            <person name="Hosoyama A."/>
            <person name="Uohara A."/>
            <person name="Ohji S."/>
            <person name="Ichikawa N."/>
        </authorList>
    </citation>
    <scope>NUCLEOTIDE SEQUENCE [LARGE SCALE GENOMIC DNA]</scope>
    <source>
        <strain evidence="3 5">NBRC 107626</strain>
    </source>
</reference>
<dbReference type="EMBL" id="BJZR01000098">
    <property type="protein sequence ID" value="GEO93259.1"/>
    <property type="molecule type" value="Genomic_DNA"/>
</dbReference>
<proteinExistence type="predicted"/>
<gene>
    <name evidence="2" type="ORF">AS188_13555</name>
    <name evidence="3" type="ORF">KFL01_25650</name>
</gene>
<dbReference type="Pfam" id="PF13527">
    <property type="entry name" value="Acetyltransf_9"/>
    <property type="match status" value="1"/>
</dbReference>
<keyword evidence="2" id="KW-0808">Transferase</keyword>
<keyword evidence="5" id="KW-1185">Reference proteome</keyword>
<sequence length="184" mass="19846">MPEVAIEIVAHEELTSSDLEGLRRLFDAEYLDDFGEWDPDKPYGYAPHALHVIARRGGEIVGQVGWARRTIAVGGAEIEIGGVGGVLISDAVRGERVGSRLMSAVAESMRGANGVAFGYPGCREEVVSFYASCGWTRISAEERSIDTSGRPREDPPGQPLLILPVEGEIADWPVGAVDLRGRAW</sequence>